<gene>
    <name evidence="1" type="ORF">A6X21_03645</name>
</gene>
<name>A0A1C3ENE7_9PLAN</name>
<dbReference type="Proteomes" id="UP000094828">
    <property type="component" value="Unassembled WGS sequence"/>
</dbReference>
<organism evidence="1 2">
    <name type="scientific">Planctopirus hydrillae</name>
    <dbReference type="NCBI Taxonomy" id="1841610"/>
    <lineage>
        <taxon>Bacteria</taxon>
        <taxon>Pseudomonadati</taxon>
        <taxon>Planctomycetota</taxon>
        <taxon>Planctomycetia</taxon>
        <taxon>Planctomycetales</taxon>
        <taxon>Planctomycetaceae</taxon>
        <taxon>Planctopirus</taxon>
    </lineage>
</organism>
<dbReference type="EMBL" id="LYDR01000039">
    <property type="protein sequence ID" value="ODA34766.1"/>
    <property type="molecule type" value="Genomic_DNA"/>
</dbReference>
<protein>
    <submittedName>
        <fullName evidence="1">Uncharacterized protein</fullName>
    </submittedName>
</protein>
<dbReference type="AlphaFoldDB" id="A0A1C3ENE7"/>
<keyword evidence="2" id="KW-1185">Reference proteome</keyword>
<sequence>MLLLKKRKLASRGNLTMSAWRRIGIDMIPRYRELIEQSESIGMLWVDLWALFVDAHRDPVDEMTIQGVYEFARWTCEASGNDELTTSTCCHFYEHLPTVSLVRSKIPQYMSRQEILGLSEIFKYHLSENEYHELMKELLTVRQ</sequence>
<accession>A0A1C3ENE7</accession>
<comment type="caution">
    <text evidence="1">The sequence shown here is derived from an EMBL/GenBank/DDBJ whole genome shotgun (WGS) entry which is preliminary data.</text>
</comment>
<evidence type="ECO:0000313" key="1">
    <source>
        <dbReference type="EMBL" id="ODA34766.1"/>
    </source>
</evidence>
<dbReference type="STRING" id="1841610.A6X21_03645"/>
<evidence type="ECO:0000313" key="2">
    <source>
        <dbReference type="Proteomes" id="UP000094828"/>
    </source>
</evidence>
<reference evidence="1 2" key="1">
    <citation type="submission" date="2016-05" db="EMBL/GenBank/DDBJ databases">
        <title>Genomic and physiological characterization of Planctopirus sp. isolated from fresh water lake.</title>
        <authorList>
            <person name="Subhash Y."/>
            <person name="Ramana C."/>
        </authorList>
    </citation>
    <scope>NUCLEOTIDE SEQUENCE [LARGE SCALE GENOMIC DNA]</scope>
    <source>
        <strain evidence="1 2">JC280</strain>
    </source>
</reference>
<proteinExistence type="predicted"/>